<keyword evidence="4" id="KW-1133">Transmembrane helix</keyword>
<keyword evidence="5" id="KW-0472">Membrane</keyword>
<proteinExistence type="predicted"/>
<evidence type="ECO:0000313" key="8">
    <source>
        <dbReference type="EMBL" id="OMJ83746.1"/>
    </source>
</evidence>
<dbReference type="InterPro" id="IPR037724">
    <property type="entry name" value="C2E_Ferlin"/>
</dbReference>
<dbReference type="PANTHER" id="PTHR12546:SF33">
    <property type="entry name" value="SPERM VESICLE FUSION PROTEIN FER-1"/>
    <property type="match status" value="1"/>
</dbReference>
<feature type="region of interest" description="Disordered" evidence="6">
    <location>
        <begin position="775"/>
        <end position="807"/>
    </location>
</feature>
<evidence type="ECO:0000256" key="5">
    <source>
        <dbReference type="ARBA" id="ARBA00023136"/>
    </source>
</evidence>
<dbReference type="GO" id="GO:0007009">
    <property type="term" value="P:plasma membrane organization"/>
    <property type="evidence" value="ECO:0007669"/>
    <property type="project" value="TreeGrafter"/>
</dbReference>
<evidence type="ECO:0000256" key="2">
    <source>
        <dbReference type="ARBA" id="ARBA00022692"/>
    </source>
</evidence>
<evidence type="ECO:0000256" key="3">
    <source>
        <dbReference type="ARBA" id="ARBA00022737"/>
    </source>
</evidence>
<feature type="domain" description="C2" evidence="7">
    <location>
        <begin position="496"/>
        <end position="620"/>
    </location>
</feature>
<evidence type="ECO:0000259" key="7">
    <source>
        <dbReference type="PROSITE" id="PS50004"/>
    </source>
</evidence>
<dbReference type="CDD" id="cd04037">
    <property type="entry name" value="C2E_Ferlin"/>
    <property type="match status" value="1"/>
</dbReference>
<dbReference type="Proteomes" id="UP000187209">
    <property type="component" value="Unassembled WGS sequence"/>
</dbReference>
<protein>
    <recommendedName>
        <fullName evidence="7">C2 domain-containing protein</fullName>
    </recommendedName>
</protein>
<dbReference type="OrthoDB" id="270970at2759"/>
<dbReference type="PANTHER" id="PTHR12546">
    <property type="entry name" value="FER-1-LIKE"/>
    <property type="match status" value="1"/>
</dbReference>
<comment type="subcellular location">
    <subcellularLocation>
        <location evidence="1">Membrane</location>
        <topology evidence="1">Single-pass membrane protein</topology>
    </subcellularLocation>
</comment>
<evidence type="ECO:0000256" key="1">
    <source>
        <dbReference type="ARBA" id="ARBA00004167"/>
    </source>
</evidence>
<dbReference type="SMART" id="SM01202">
    <property type="entry name" value="FerI"/>
    <property type="match status" value="1"/>
</dbReference>
<dbReference type="SMART" id="SM00239">
    <property type="entry name" value="C2"/>
    <property type="match status" value="5"/>
</dbReference>
<evidence type="ECO:0000256" key="6">
    <source>
        <dbReference type="SAM" id="MobiDB-lite"/>
    </source>
</evidence>
<dbReference type="InterPro" id="IPR012968">
    <property type="entry name" value="FerIin_dom"/>
</dbReference>
<keyword evidence="2" id="KW-0812">Transmembrane</keyword>
<keyword evidence="9" id="KW-1185">Reference proteome</keyword>
<keyword evidence="3" id="KW-0677">Repeat</keyword>
<feature type="domain" description="C2" evidence="7">
    <location>
        <begin position="965"/>
        <end position="1086"/>
    </location>
</feature>
<dbReference type="InterPro" id="IPR000008">
    <property type="entry name" value="C2_dom"/>
</dbReference>
<dbReference type="Gene3D" id="2.60.40.150">
    <property type="entry name" value="C2 domain"/>
    <property type="match status" value="5"/>
</dbReference>
<dbReference type="PROSITE" id="PS50004">
    <property type="entry name" value="C2"/>
    <property type="match status" value="5"/>
</dbReference>
<dbReference type="GO" id="GO:0016020">
    <property type="term" value="C:membrane"/>
    <property type="evidence" value="ECO:0007669"/>
    <property type="project" value="UniProtKB-SubCell"/>
</dbReference>
<reference evidence="8 9" key="1">
    <citation type="submission" date="2016-11" db="EMBL/GenBank/DDBJ databases">
        <title>The macronuclear genome of Stentor coeruleus: a giant cell with tiny introns.</title>
        <authorList>
            <person name="Slabodnick M."/>
            <person name="Ruby J.G."/>
            <person name="Reiff S.B."/>
            <person name="Swart E.C."/>
            <person name="Gosai S."/>
            <person name="Prabakaran S."/>
            <person name="Witkowska E."/>
            <person name="Larue G.E."/>
            <person name="Fisher S."/>
            <person name="Freeman R.M."/>
            <person name="Gunawardena J."/>
            <person name="Chu W."/>
            <person name="Stover N.A."/>
            <person name="Gregory B.D."/>
            <person name="Nowacki M."/>
            <person name="Derisi J."/>
            <person name="Roy S.W."/>
            <person name="Marshall W.F."/>
            <person name="Sood P."/>
        </authorList>
    </citation>
    <scope>NUCLEOTIDE SEQUENCE [LARGE SCALE GENOMIC DNA]</scope>
    <source>
        <strain evidence="8">WM001</strain>
    </source>
</reference>
<dbReference type="InterPro" id="IPR035892">
    <property type="entry name" value="C2_domain_sf"/>
</dbReference>
<organism evidence="8 9">
    <name type="scientific">Stentor coeruleus</name>
    <dbReference type="NCBI Taxonomy" id="5963"/>
    <lineage>
        <taxon>Eukaryota</taxon>
        <taxon>Sar</taxon>
        <taxon>Alveolata</taxon>
        <taxon>Ciliophora</taxon>
        <taxon>Postciliodesmatophora</taxon>
        <taxon>Heterotrichea</taxon>
        <taxon>Heterotrichida</taxon>
        <taxon>Stentoridae</taxon>
        <taxon>Stentor</taxon>
    </lineage>
</organism>
<accession>A0A1R2C415</accession>
<gene>
    <name evidence="8" type="ORF">SteCoe_15288</name>
</gene>
<dbReference type="EMBL" id="MPUH01000293">
    <property type="protein sequence ID" value="OMJ83746.1"/>
    <property type="molecule type" value="Genomic_DNA"/>
</dbReference>
<dbReference type="Pfam" id="PF00168">
    <property type="entry name" value="C2"/>
    <property type="match status" value="5"/>
</dbReference>
<sequence length="1367" mass="155790">MAEPEKKKSKDEKETLKMKKGDYQVHIFLEETRGLVPEDECGTIDPLVILKVFNTRKYTDPKDDLAAGSAVHWGDHFFFTAQNLEVEEIESTKILIEVRNHRALLKDSLIGCYELDATYVYFQNNHSLIHKWIALCNPESENYQKIRGHVKLGVSVLGEGDDDVNLTSADSDNADDLEILLPPQISLKPYQLIVSIIKAENLPKMDAIGTINAYCQVQFGGAKKKTSVKDADNVRFSVSWYEDIFLPVMMPNVSSRLVIKVMDQDKTSKNDTVGCLTFDFKSIEKGDFSEYFWTDIYGAPPDTGNRHAKTMNSVPEAASVWHGRILLKIKLEQVPKPIHDCAKIQDPNIVEYIQNSYENTNEFEIRCQIYSGVALTTKYNEFSIEVCWCQANQEGPLVKAINRKCNWYESLKTKILKVPNGTKTLGDIFIYLRNKDNVRICYTRLRPEDFCNPKAGPRWVTLMPDRAISEVSNDWEAGYIQLRLYSGVYTGNEDPKIGKWHLRPMMTPEKKIKKAQLYFNLYQCRDLPAADSDGQSDPYVEIYCNGTTCKSEVIENTLNPMWYVVIEMEVELASSSDSPPIIVHIKDKDITSNDDLIGTCTYYVSEAEQDSEIPAKPIWRDLTLGKTFGGKILASMNIYMSMKPPKPIYNIEPECVEATAEINCLGLRDLCPAVGWLPVNKSFIKFDLNSIQMPSEKISITNVKTQPGETGPNPTINAVVQFNFLMPVDRIFCPVLTCVVYDFLFKGLSQPQIGVFNIDLSKGYDVKPKKKTPYIGTLGGPSSSESSVSSQDKNESDKNIENPSESQSSIVVINNKGKLAVEAARRGEFMIRPAFTTDLFGRKKEISRPDENYMRLGYEREYVENVLHYRYMVNCELEKTEYIDASPFESYIIRKGLEKDEDSWLTSLFSRKTEEVVNPMTTKQVGIFKGIARVSQQKNFEKIKNTINNLKEKRKVEDSSAVFYDNEDEDFDDIRKLLLKKTELVVRVYVISCENLAQKDVKSHSDPYIKIKLSGKVINDSKNYQQDQPNPKFLKHFDMLTVLPGASRLKIQVWDKDDLFKDDKIGETIIDLEDRYFSNKWRRLPEKPIEKRQLKHKSSKLSQGSIVLWVEIHEPSALPAPLDITEKPPEEYEARLIIWQTDGVESYDVEETSDIYIRAIVNDSKPKETDTHYRCQNGQGQFNWRMKFPITLPSEDCRVTLQIWDRDVFTPSDFIGDATFKFSQLARECFETDKRIKMRGGKDSLLSDLSKEDGEKFWIPCQKPKEKSESGETEDAGRIKISFELVPKRLVEACPVGEGREEPNVDPFLPGPTGRFQWSWNPCKLISQTCGPGFRLKICCALCCALCIYLAIMIAPSLIGASLGNAI</sequence>
<evidence type="ECO:0000256" key="4">
    <source>
        <dbReference type="ARBA" id="ARBA00022989"/>
    </source>
</evidence>
<dbReference type="SUPFAM" id="SSF49562">
    <property type="entry name" value="C2 domain (Calcium/lipid-binding domain, CaLB)"/>
    <property type="match status" value="5"/>
</dbReference>
<dbReference type="CDD" id="cd00030">
    <property type="entry name" value="C2"/>
    <property type="match status" value="1"/>
</dbReference>
<dbReference type="InterPro" id="IPR037721">
    <property type="entry name" value="Ferlin"/>
</dbReference>
<comment type="caution">
    <text evidence="8">The sequence shown here is derived from an EMBL/GenBank/DDBJ whole genome shotgun (WGS) entry which is preliminary data.</text>
</comment>
<feature type="domain" description="C2" evidence="7">
    <location>
        <begin position="1"/>
        <end position="133"/>
    </location>
</feature>
<name>A0A1R2C415_9CILI</name>
<evidence type="ECO:0000313" key="9">
    <source>
        <dbReference type="Proteomes" id="UP000187209"/>
    </source>
</evidence>
<feature type="domain" description="C2" evidence="7">
    <location>
        <begin position="173"/>
        <end position="294"/>
    </location>
</feature>
<feature type="domain" description="C2" evidence="7">
    <location>
        <begin position="1114"/>
        <end position="1236"/>
    </location>
</feature>